<feature type="domain" description="Major facilitator superfamily (MFS) profile" evidence="7">
    <location>
        <begin position="158"/>
        <end position="593"/>
    </location>
</feature>
<dbReference type="CDD" id="cd17323">
    <property type="entry name" value="MFS_Tpo1_MDR_like"/>
    <property type="match status" value="1"/>
</dbReference>
<reference evidence="8 9" key="1">
    <citation type="submission" date="2019-05" db="EMBL/GenBank/DDBJ databases">
        <title>Sporisorium graminicola CBS 10092 draft sequencing and annotation.</title>
        <authorList>
            <person name="Solano-Gonzalez S."/>
            <person name="Caddick M.X."/>
            <person name="Darby A."/>
        </authorList>
    </citation>
    <scope>NUCLEOTIDE SEQUENCE [LARGE SCALE GENOMIC DNA]</scope>
    <source>
        <strain evidence="8 9">CBS 10092</strain>
    </source>
</reference>
<dbReference type="OrthoDB" id="9986881at2759"/>
<evidence type="ECO:0000259" key="7">
    <source>
        <dbReference type="PROSITE" id="PS50850"/>
    </source>
</evidence>
<evidence type="ECO:0000256" key="1">
    <source>
        <dbReference type="ARBA" id="ARBA00004141"/>
    </source>
</evidence>
<feature type="transmembrane region" description="Helical" evidence="6">
    <location>
        <begin position="313"/>
        <end position="342"/>
    </location>
</feature>
<feature type="transmembrane region" description="Helical" evidence="6">
    <location>
        <begin position="428"/>
        <end position="447"/>
    </location>
</feature>
<dbReference type="GO" id="GO:0005886">
    <property type="term" value="C:plasma membrane"/>
    <property type="evidence" value="ECO:0007669"/>
    <property type="project" value="TreeGrafter"/>
</dbReference>
<gene>
    <name evidence="8" type="ORF">EX895_004089</name>
</gene>
<feature type="transmembrane region" description="Helical" evidence="6">
    <location>
        <begin position="224"/>
        <end position="243"/>
    </location>
</feature>
<feature type="transmembrane region" description="Helical" evidence="6">
    <location>
        <begin position="566"/>
        <end position="586"/>
    </location>
</feature>
<comment type="subcellular location">
    <subcellularLocation>
        <location evidence="1">Membrane</location>
        <topology evidence="1">Multi-pass membrane protein</topology>
    </subcellularLocation>
</comment>
<dbReference type="PROSITE" id="PS50850">
    <property type="entry name" value="MFS"/>
    <property type="match status" value="1"/>
</dbReference>
<organism evidence="8 9">
    <name type="scientific">Sporisorium graminicola</name>
    <dbReference type="NCBI Taxonomy" id="280036"/>
    <lineage>
        <taxon>Eukaryota</taxon>
        <taxon>Fungi</taxon>
        <taxon>Dikarya</taxon>
        <taxon>Basidiomycota</taxon>
        <taxon>Ustilaginomycotina</taxon>
        <taxon>Ustilaginomycetes</taxon>
        <taxon>Ustilaginales</taxon>
        <taxon>Ustilaginaceae</taxon>
        <taxon>Sporisorium</taxon>
    </lineage>
</organism>
<evidence type="ECO:0000256" key="6">
    <source>
        <dbReference type="SAM" id="Phobius"/>
    </source>
</evidence>
<keyword evidence="2 6" id="KW-0812">Transmembrane</keyword>
<evidence type="ECO:0000313" key="8">
    <source>
        <dbReference type="EMBL" id="TKY87411.1"/>
    </source>
</evidence>
<feature type="compositionally biased region" description="Polar residues" evidence="5">
    <location>
        <begin position="1"/>
        <end position="16"/>
    </location>
</feature>
<feature type="transmembrane region" description="Helical" evidence="6">
    <location>
        <begin position="504"/>
        <end position="526"/>
    </location>
</feature>
<keyword evidence="3 6" id="KW-1133">Transmembrane helix</keyword>
<dbReference type="InterPro" id="IPR020846">
    <property type="entry name" value="MFS_dom"/>
</dbReference>
<feature type="transmembrane region" description="Helical" evidence="6">
    <location>
        <begin position="249"/>
        <end position="274"/>
    </location>
</feature>
<name>A0A4U7KSH3_9BASI</name>
<dbReference type="Gene3D" id="1.20.1250.20">
    <property type="entry name" value="MFS general substrate transporter like domains"/>
    <property type="match status" value="1"/>
</dbReference>
<dbReference type="GeneID" id="40726984"/>
<feature type="transmembrane region" description="Helical" evidence="6">
    <location>
        <begin position="389"/>
        <end position="408"/>
    </location>
</feature>
<feature type="transmembrane region" description="Helical" evidence="6">
    <location>
        <begin position="533"/>
        <end position="554"/>
    </location>
</feature>
<evidence type="ECO:0000313" key="9">
    <source>
        <dbReference type="Proteomes" id="UP000306050"/>
    </source>
</evidence>
<accession>A0A4U7KSH3</accession>
<evidence type="ECO:0000256" key="2">
    <source>
        <dbReference type="ARBA" id="ARBA00022692"/>
    </source>
</evidence>
<dbReference type="SUPFAM" id="SSF103473">
    <property type="entry name" value="MFS general substrate transporter"/>
    <property type="match status" value="1"/>
</dbReference>
<evidence type="ECO:0000256" key="5">
    <source>
        <dbReference type="SAM" id="MobiDB-lite"/>
    </source>
</evidence>
<keyword evidence="4 6" id="KW-0472">Membrane</keyword>
<keyword evidence="9" id="KW-1185">Reference proteome</keyword>
<dbReference type="AlphaFoldDB" id="A0A4U7KSH3"/>
<proteinExistence type="predicted"/>
<dbReference type="InterPro" id="IPR011701">
    <property type="entry name" value="MFS"/>
</dbReference>
<dbReference type="GO" id="GO:0022857">
    <property type="term" value="F:transmembrane transporter activity"/>
    <property type="evidence" value="ECO:0007669"/>
    <property type="project" value="InterPro"/>
</dbReference>
<dbReference type="KEGG" id="sgra:EX895_004089"/>
<protein>
    <recommendedName>
        <fullName evidence="7">Major facilitator superfamily (MFS) profile domain-containing protein</fullName>
    </recommendedName>
</protein>
<dbReference type="Pfam" id="PF07690">
    <property type="entry name" value="MFS_1"/>
    <property type="match status" value="1"/>
</dbReference>
<dbReference type="PANTHER" id="PTHR23502">
    <property type="entry name" value="MAJOR FACILITATOR SUPERFAMILY"/>
    <property type="match status" value="1"/>
</dbReference>
<evidence type="ECO:0000256" key="3">
    <source>
        <dbReference type="ARBA" id="ARBA00022989"/>
    </source>
</evidence>
<feature type="transmembrane region" description="Helical" evidence="6">
    <location>
        <begin position="473"/>
        <end position="492"/>
    </location>
</feature>
<feature type="region of interest" description="Disordered" evidence="5">
    <location>
        <begin position="75"/>
        <end position="114"/>
    </location>
</feature>
<dbReference type="RefSeq" id="XP_029739396.1">
    <property type="nucleotide sequence ID" value="XM_029884686.1"/>
</dbReference>
<feature type="transmembrane region" description="Helical" evidence="6">
    <location>
        <begin position="193"/>
        <end position="212"/>
    </location>
</feature>
<dbReference type="EMBL" id="SRRM01000014">
    <property type="protein sequence ID" value="TKY87411.1"/>
    <property type="molecule type" value="Genomic_DNA"/>
</dbReference>
<dbReference type="InterPro" id="IPR036259">
    <property type="entry name" value="MFS_trans_sf"/>
</dbReference>
<evidence type="ECO:0000256" key="4">
    <source>
        <dbReference type="ARBA" id="ARBA00023136"/>
    </source>
</evidence>
<feature type="transmembrane region" description="Helical" evidence="6">
    <location>
        <begin position="281"/>
        <end position="301"/>
    </location>
</feature>
<feature type="region of interest" description="Disordered" evidence="5">
    <location>
        <begin position="1"/>
        <end position="58"/>
    </location>
</feature>
<dbReference type="FunFam" id="1.20.1250.20:FF:000011">
    <property type="entry name" value="MFS multidrug transporter, putative"/>
    <property type="match status" value="1"/>
</dbReference>
<feature type="compositionally biased region" description="Basic and acidic residues" evidence="5">
    <location>
        <begin position="95"/>
        <end position="104"/>
    </location>
</feature>
<feature type="transmembrane region" description="Helical" evidence="6">
    <location>
        <begin position="154"/>
        <end position="173"/>
    </location>
</feature>
<dbReference type="PANTHER" id="PTHR23502:SF173">
    <property type="entry name" value="MFS-MULTIDRUG-RESISTANCE TRANSPORTER-RELATED"/>
    <property type="match status" value="1"/>
</dbReference>
<dbReference type="Proteomes" id="UP000306050">
    <property type="component" value="Chromosome SGRAM_22"/>
</dbReference>
<comment type="caution">
    <text evidence="8">The sequence shown here is derived from an EMBL/GenBank/DDBJ whole genome shotgun (WGS) entry which is preliminary data.</text>
</comment>
<sequence>MSFNQAASTATPSVDHSNLDLEKQNSSSNGDADASTAVGHADTSMTEKEATTAAAAAPATPLKGASVGFAPQATPAYIPADGSDPAATRPTKTFSRRERSEANDSTHPFGGDLERADTENHLERFQSQAGKDVVIVHWEGENDSENPFTWSRAYRWYLTMLAGTLVLNSTFTSSAPSGIVPDLEREFGFGREVAVLSLSIFIAGYCLGPLLWGPLSEQYGRRPVFIVAMFAYTCFNVGCALSKNTASILIFRFLAGTFAASPLTNSGGVIADLWDAKTRGIALSLFSLAPFAGPALGPIVSGFINVTHTSWRWLFWVCTIFSGVCLAFVVLTLPETYAPIILQKKARRIRKETGDDRYRAPIDLVKFEWKDRLNKTLLKPFIMLAQEPMLLVMTIYLSFIYGVVYLLFEAYPIVFQQGHGFNAGISGLMFVAFFLGGCAAVLLYVFYFNPKYAKEADELKAQGINRVPPEERLYPIMLAGPCLTIAFFWFGWTSYPSISFWSPMMAGALIGFGVLFCFLGVFNYLIDVYLANAASALAANTVCRSAAGFGFPLFATQMYETLNPRWASSLLGFIALVMVPIPFALYKFGPKIRAMSKHAM</sequence>